<dbReference type="OrthoDB" id="370799at2"/>
<protein>
    <recommendedName>
        <fullName evidence="3">Bacterial transcriptional activator domain-containing protein</fullName>
    </recommendedName>
</protein>
<evidence type="ECO:0000313" key="2">
    <source>
        <dbReference type="Proteomes" id="UP000305398"/>
    </source>
</evidence>
<keyword evidence="2" id="KW-1185">Reference proteome</keyword>
<dbReference type="Proteomes" id="UP000305398">
    <property type="component" value="Chromosome"/>
</dbReference>
<organism evidence="1 2">
    <name type="scientific">Hymenobacter jejuensis</name>
    <dbReference type="NCBI Taxonomy" id="2502781"/>
    <lineage>
        <taxon>Bacteria</taxon>
        <taxon>Pseudomonadati</taxon>
        <taxon>Bacteroidota</taxon>
        <taxon>Cytophagia</taxon>
        <taxon>Cytophagales</taxon>
        <taxon>Hymenobacteraceae</taxon>
        <taxon>Hymenobacter</taxon>
    </lineage>
</organism>
<sequence length="98" mass="11284">MTYDQFSASLTASAPPASFSPLLRALWHAARSEWKQAHELAQENESDAAHNWLHAYLHRLEGDRSNAAYWYRRASRPVFQGTLADELREMLLAQLQKE</sequence>
<evidence type="ECO:0008006" key="3">
    <source>
        <dbReference type="Google" id="ProtNLM"/>
    </source>
</evidence>
<dbReference type="RefSeq" id="WP_139516052.1">
    <property type="nucleotide sequence ID" value="NZ_CP040896.1"/>
</dbReference>
<reference evidence="1 2" key="1">
    <citation type="submission" date="2019-06" db="EMBL/GenBank/DDBJ databases">
        <authorList>
            <person name="Srinivasan S."/>
        </authorList>
    </citation>
    <scope>NUCLEOTIDE SEQUENCE [LARGE SCALE GENOMIC DNA]</scope>
    <source>
        <strain evidence="1 2">17J68-5</strain>
    </source>
</reference>
<accession>A0A5B8A0T9</accession>
<proteinExistence type="predicted"/>
<gene>
    <name evidence="1" type="ORF">FHG12_12525</name>
</gene>
<dbReference type="KEGG" id="hyj:FHG12_12525"/>
<dbReference type="AlphaFoldDB" id="A0A5B8A0T9"/>
<name>A0A5B8A0T9_9BACT</name>
<dbReference type="EMBL" id="CP040896">
    <property type="protein sequence ID" value="QDA60878.1"/>
    <property type="molecule type" value="Genomic_DNA"/>
</dbReference>
<evidence type="ECO:0000313" key="1">
    <source>
        <dbReference type="EMBL" id="QDA60878.1"/>
    </source>
</evidence>